<gene>
    <name evidence="1" type="ORF">J1786_08040</name>
</gene>
<dbReference type="EMBL" id="JAFMOU010000064">
    <property type="protein sequence ID" value="MBU9834762.1"/>
    <property type="molecule type" value="Genomic_DNA"/>
</dbReference>
<proteinExistence type="predicted"/>
<protein>
    <submittedName>
        <fullName evidence="1">Uncharacterized protein</fullName>
    </submittedName>
</protein>
<organism evidence="1 2">
    <name type="scientific">Rahnella perminowiae</name>
    <dbReference type="NCBI Taxonomy" id="2816244"/>
    <lineage>
        <taxon>Bacteria</taxon>
        <taxon>Pseudomonadati</taxon>
        <taxon>Pseudomonadota</taxon>
        <taxon>Gammaproteobacteria</taxon>
        <taxon>Enterobacterales</taxon>
        <taxon>Yersiniaceae</taxon>
        <taxon>Rahnella</taxon>
    </lineage>
</organism>
<accession>A0ABS6KYU6</accession>
<comment type="caution">
    <text evidence="1">The sequence shown here is derived from an EMBL/GenBank/DDBJ whole genome shotgun (WGS) entry which is preliminary data.</text>
</comment>
<name>A0ABS6KYU6_9GAMM</name>
<evidence type="ECO:0000313" key="2">
    <source>
        <dbReference type="Proteomes" id="UP000699865"/>
    </source>
</evidence>
<reference evidence="1 2" key="1">
    <citation type="submission" date="2021-03" db="EMBL/GenBank/DDBJ databases">
        <title>Five novel Rahnella species.</title>
        <authorList>
            <person name="Brady C."/>
            <person name="Asselin J."/>
            <person name="Beer S."/>
            <person name="Bruberg M.B."/>
            <person name="Crampton B."/>
            <person name="Venter S."/>
            <person name="Arnold D."/>
            <person name="Denman S."/>
        </authorList>
    </citation>
    <scope>NUCLEOTIDE SEQUENCE [LARGE SCALE GENOMIC DNA]</scope>
    <source>
        <strain evidence="1 2">L72c</strain>
    </source>
</reference>
<keyword evidence="2" id="KW-1185">Reference proteome</keyword>
<dbReference type="Proteomes" id="UP000699865">
    <property type="component" value="Unassembled WGS sequence"/>
</dbReference>
<sequence length="195" mass="22359">MDGLLSSNLQIKGIIIEGVECSGKTTLINEIRSNLVPFDCIMLGHQDGEQFDRYMREYMFNNGVIFNRSHYSEAVYSQLWKRPNPFTVQEKDVLDSYLSKNYITLLCTADKKILAERYLKRKFKQKADANELDLIRNLFDNSLRSKADYVYESNSEDALHEAIEYIRSRLAGSGLLKNKATSETKKISLVSGEGH</sequence>
<dbReference type="RefSeq" id="WP_217138095.1">
    <property type="nucleotide sequence ID" value="NZ_JAFMOU010000064.1"/>
</dbReference>
<evidence type="ECO:0000313" key="1">
    <source>
        <dbReference type="EMBL" id="MBU9834762.1"/>
    </source>
</evidence>